<dbReference type="GO" id="GO:0043248">
    <property type="term" value="P:proteasome assembly"/>
    <property type="evidence" value="ECO:0007669"/>
    <property type="project" value="TreeGrafter"/>
</dbReference>
<keyword evidence="2" id="KW-1185">Reference proteome</keyword>
<dbReference type="EMBL" id="BTFZ01000020">
    <property type="protein sequence ID" value="GMM39073.1"/>
    <property type="molecule type" value="Genomic_DNA"/>
</dbReference>
<dbReference type="PANTHER" id="PTHR42342:SF1">
    <property type="entry name" value="STATIONARY PHASE PROTEIN 5"/>
    <property type="match status" value="1"/>
</dbReference>
<evidence type="ECO:0008006" key="3">
    <source>
        <dbReference type="Google" id="ProtNLM"/>
    </source>
</evidence>
<dbReference type="RefSeq" id="XP_064856068.1">
    <property type="nucleotide sequence ID" value="XM_064999996.1"/>
</dbReference>
<dbReference type="AlphaFoldDB" id="A0AAV5QYA4"/>
<dbReference type="GeneID" id="90077061"/>
<evidence type="ECO:0000313" key="2">
    <source>
        <dbReference type="Proteomes" id="UP001360560"/>
    </source>
</evidence>
<comment type="caution">
    <text evidence="1">The sequence shown here is derived from an EMBL/GenBank/DDBJ whole genome shotgun (WGS) entry which is preliminary data.</text>
</comment>
<name>A0AAV5QYA4_9ASCO</name>
<sequence length="428" mass="47536">MPPPAVQYSIKSLVSLARKRIRKVQDALEQAGTIIENGLGRVGSQPALARVPVRVGQRPQSAAQRLRSRLNAQQRCHYSTTAGYSGFQGSIFGNLVKYILKSSVKFSLKGPTGKFASKSPFTREFVRTAFNSGQYGNSFAGMRHGRRFPSSLYGNFNRHNARHFSNYSHMVTRDIVQNMTISTRAFFTNGSDKVIANKLTRGSTKGSIQQNFVPCAATASKNVDNVLGLIRDESRGLASCLVEFQISLPQFTTPAMNFLDEEYLSVFSNDVCEYQQEISIVNREIKAIFDHYGCLPIGIEKLDDKQVVVIRIHFANQDAQMVEQLLKDAQVSRGVVYETTEIFSNNDRRDSATSDEFVSCFASFKSDEAARPPSVPYSFDSDSISSDSLSSSEYEELFYPILSSSSSDANGLERSRGSFQVIRNAVIT</sequence>
<dbReference type="Proteomes" id="UP001360560">
    <property type="component" value="Unassembled WGS sequence"/>
</dbReference>
<organism evidence="1 2">
    <name type="scientific">Saccharomycopsis crataegensis</name>
    <dbReference type="NCBI Taxonomy" id="43959"/>
    <lineage>
        <taxon>Eukaryota</taxon>
        <taxon>Fungi</taxon>
        <taxon>Dikarya</taxon>
        <taxon>Ascomycota</taxon>
        <taxon>Saccharomycotina</taxon>
        <taxon>Saccharomycetes</taxon>
        <taxon>Saccharomycopsidaceae</taxon>
        <taxon>Saccharomycopsis</taxon>
    </lineage>
</organism>
<dbReference type="GO" id="GO:0070628">
    <property type="term" value="F:proteasome binding"/>
    <property type="evidence" value="ECO:0007669"/>
    <property type="project" value="InterPro"/>
</dbReference>
<reference evidence="1 2" key="1">
    <citation type="journal article" date="2023" name="Elife">
        <title>Identification of key yeast species and microbe-microbe interactions impacting larval growth of Drosophila in the wild.</title>
        <authorList>
            <person name="Mure A."/>
            <person name="Sugiura Y."/>
            <person name="Maeda R."/>
            <person name="Honda K."/>
            <person name="Sakurai N."/>
            <person name="Takahashi Y."/>
            <person name="Watada M."/>
            <person name="Katoh T."/>
            <person name="Gotoh A."/>
            <person name="Gotoh Y."/>
            <person name="Taniguchi I."/>
            <person name="Nakamura K."/>
            <person name="Hayashi T."/>
            <person name="Katayama T."/>
            <person name="Uemura T."/>
            <person name="Hattori Y."/>
        </authorList>
    </citation>
    <scope>NUCLEOTIDE SEQUENCE [LARGE SCALE GENOMIC DNA]</scope>
    <source>
        <strain evidence="1 2">SC-9</strain>
    </source>
</reference>
<proteinExistence type="predicted"/>
<gene>
    <name evidence="1" type="ORF">DASC09_064120</name>
</gene>
<evidence type="ECO:0000313" key="1">
    <source>
        <dbReference type="EMBL" id="GMM39073.1"/>
    </source>
</evidence>
<dbReference type="InterPro" id="IPR038816">
    <property type="entry name" value="Stationary_phase_5"/>
</dbReference>
<accession>A0AAV5QYA4</accession>
<dbReference type="PANTHER" id="PTHR42342">
    <property type="entry name" value="STATIONARY PHASE PROTEIN 5"/>
    <property type="match status" value="1"/>
</dbReference>
<protein>
    <recommendedName>
        <fullName evidence="3">Stationary phase protein 5</fullName>
    </recommendedName>
</protein>